<dbReference type="GeneID" id="66129043"/>
<reference evidence="1" key="1">
    <citation type="journal article" date="2021" name="G3 (Bethesda)">
        <title>Genomic diversity, chromosomal rearrangements, and interspecies hybridization in the ogataea polymorpha species complex.</title>
        <authorList>
            <person name="Hanson S.J."/>
            <person name="Cinneide E.O."/>
            <person name="Salzberg L.I."/>
            <person name="Wolfe K.H."/>
            <person name="McGowan J."/>
            <person name="Fitzpatrick D.A."/>
            <person name="Matlin K."/>
        </authorList>
    </citation>
    <scope>NUCLEOTIDE SEQUENCE</scope>
    <source>
        <strain evidence="1">61-244</strain>
    </source>
</reference>
<dbReference type="AlphaFoldDB" id="A0AAN6I3X8"/>
<organism evidence="1 2">
    <name type="scientific">Pichia angusta</name>
    <name type="common">Yeast</name>
    <name type="synonym">Hansenula polymorpha</name>
    <dbReference type="NCBI Taxonomy" id="870730"/>
    <lineage>
        <taxon>Eukaryota</taxon>
        <taxon>Fungi</taxon>
        <taxon>Dikarya</taxon>
        <taxon>Ascomycota</taxon>
        <taxon>Saccharomycotina</taxon>
        <taxon>Pichiomycetes</taxon>
        <taxon>Pichiales</taxon>
        <taxon>Pichiaceae</taxon>
        <taxon>Ogataea</taxon>
    </lineage>
</organism>
<accession>A0AAN6I3X8</accession>
<proteinExistence type="predicted"/>
<dbReference type="EMBL" id="JAHLUX010000012">
    <property type="protein sequence ID" value="KAG7816026.1"/>
    <property type="molecule type" value="Genomic_DNA"/>
</dbReference>
<name>A0AAN6I3X8_PICAN</name>
<protein>
    <submittedName>
        <fullName evidence="1">Uncharacterized protein</fullName>
    </submittedName>
</protein>
<dbReference type="Proteomes" id="UP001196530">
    <property type="component" value="Unassembled WGS sequence"/>
</dbReference>
<dbReference type="RefSeq" id="XP_043057579.1">
    <property type="nucleotide sequence ID" value="XM_043205751.1"/>
</dbReference>
<gene>
    <name evidence="1" type="ORF">KL928_004992</name>
</gene>
<sequence>MVAFELRHLLDTADTHSVARLGKLVNRRFQTARQHALEQPVLGRTSPRQAVDEAAPLPSKSHVLKAHSKAGYIAGSDIVRMYQLKPTKYAAKPVIRDIIKGRYVQTLQPTGAHYVFFDSFADAAVFWSDVRSALFNGSYVSFTFVNFEDEMGQMFFPVLADTRIRKELVDWDALKQSMDHKMHALQESPHLSKLLALLKQQPWLDTQQDRSLLEFLQQHPVERAANIWAISAGTAPRAAKKLVFNEIVSNLKTFKLKNTAPRQCRGWRKAFGVFEPSGACYRSATGVVAPLSAAERLAAREVCCGRVHYLSKYFQIFRLFK</sequence>
<comment type="caution">
    <text evidence="1">The sequence shown here is derived from an EMBL/GenBank/DDBJ whole genome shotgun (WGS) entry which is preliminary data.</text>
</comment>
<evidence type="ECO:0000313" key="1">
    <source>
        <dbReference type="EMBL" id="KAG7816026.1"/>
    </source>
</evidence>
<evidence type="ECO:0000313" key="2">
    <source>
        <dbReference type="Proteomes" id="UP001196530"/>
    </source>
</evidence>